<dbReference type="Proteomes" id="UP000053859">
    <property type="component" value="Unassembled WGS sequence"/>
</dbReference>
<sequence length="41" mass="4538">MKEETTTPTGQAPPPVRDWPVLDLDGTEFGPVLAELMREGR</sequence>
<reference evidence="2" key="1">
    <citation type="journal article" date="2015" name="Genome Announc.">
        <title>Draft Genome Sequence of Thiostrepton-Producing Streptomyces azureus ATCC 14921.</title>
        <authorList>
            <person name="Sakihara K."/>
            <person name="Maeda J."/>
            <person name="Tashiro K."/>
            <person name="Fujino Y."/>
            <person name="Kuhara S."/>
            <person name="Ohshima T."/>
            <person name="Ogata S."/>
            <person name="Doi K."/>
        </authorList>
    </citation>
    <scope>NUCLEOTIDE SEQUENCE [LARGE SCALE GENOMIC DNA]</scope>
    <source>
        <strain evidence="2">ATCC14921</strain>
    </source>
</reference>
<gene>
    <name evidence="2" type="ORF">SAZU_5516</name>
</gene>
<proteinExistence type="predicted"/>
<dbReference type="EMBL" id="DF968346">
    <property type="protein sequence ID" value="GAP50658.1"/>
    <property type="molecule type" value="Genomic_DNA"/>
</dbReference>
<organism evidence="2 3">
    <name type="scientific">Streptomyces azureus</name>
    <dbReference type="NCBI Taxonomy" id="146537"/>
    <lineage>
        <taxon>Bacteria</taxon>
        <taxon>Bacillati</taxon>
        <taxon>Actinomycetota</taxon>
        <taxon>Actinomycetes</taxon>
        <taxon>Kitasatosporales</taxon>
        <taxon>Streptomycetaceae</taxon>
        <taxon>Streptomyces</taxon>
    </lineage>
</organism>
<protein>
    <submittedName>
        <fullName evidence="2">Cytochrome P450</fullName>
    </submittedName>
</protein>
<dbReference type="RefSeq" id="WP_408055189.1">
    <property type="nucleotide sequence ID" value="NZ_DF968346.1"/>
</dbReference>
<dbReference type="AlphaFoldDB" id="A0A0K8PSE5"/>
<feature type="region of interest" description="Disordered" evidence="1">
    <location>
        <begin position="1"/>
        <end position="23"/>
    </location>
</feature>
<feature type="compositionally biased region" description="Polar residues" evidence="1">
    <location>
        <begin position="1"/>
        <end position="10"/>
    </location>
</feature>
<accession>A0A0K8PSE5</accession>
<evidence type="ECO:0000313" key="3">
    <source>
        <dbReference type="Proteomes" id="UP000053859"/>
    </source>
</evidence>
<evidence type="ECO:0000313" key="2">
    <source>
        <dbReference type="EMBL" id="GAP50658.1"/>
    </source>
</evidence>
<dbReference type="PATRIC" id="fig|146537.3.peg.5808"/>
<name>A0A0K8PSE5_STRAJ</name>
<keyword evidence="3" id="KW-1185">Reference proteome</keyword>
<evidence type="ECO:0000256" key="1">
    <source>
        <dbReference type="SAM" id="MobiDB-lite"/>
    </source>
</evidence>